<name>A0A1Y1S4K2_9MICR</name>
<dbReference type="InterPro" id="IPR036397">
    <property type="entry name" value="RNaseH_sf"/>
</dbReference>
<dbReference type="VEuPathDB" id="MicrosporidiaDB:ECANGB1_254"/>
<keyword evidence="3" id="KW-1185">Reference proteome</keyword>
<organism evidence="2 3">
    <name type="scientific">Enterospora canceri</name>
    <dbReference type="NCBI Taxonomy" id="1081671"/>
    <lineage>
        <taxon>Eukaryota</taxon>
        <taxon>Fungi</taxon>
        <taxon>Fungi incertae sedis</taxon>
        <taxon>Microsporidia</taxon>
        <taxon>Enterocytozoonidae</taxon>
        <taxon>Enterospora</taxon>
    </lineage>
</organism>
<dbReference type="Pfam" id="PF13358">
    <property type="entry name" value="DDE_3"/>
    <property type="match status" value="1"/>
</dbReference>
<gene>
    <name evidence="2" type="primary">TCB1</name>
    <name evidence="2" type="ORF">ECANGB1_254</name>
</gene>
<evidence type="ECO:0000313" key="3">
    <source>
        <dbReference type="Proteomes" id="UP000192639"/>
    </source>
</evidence>
<proteinExistence type="predicted"/>
<dbReference type="OrthoDB" id="2193888at2759"/>
<evidence type="ECO:0000313" key="2">
    <source>
        <dbReference type="EMBL" id="ORD93310.1"/>
    </source>
</evidence>
<dbReference type="AlphaFoldDB" id="A0A1Y1S4K2"/>
<dbReference type="GO" id="GO:0003676">
    <property type="term" value="F:nucleic acid binding"/>
    <property type="evidence" value="ECO:0007669"/>
    <property type="project" value="InterPro"/>
</dbReference>
<accession>A0A1Y1S4K2</accession>
<reference evidence="2 3" key="1">
    <citation type="journal article" date="2017" name="Environ. Microbiol.">
        <title>Decay of the glycolytic pathway and adaptation to intranuclear parasitism within Enterocytozoonidae microsporidia.</title>
        <authorList>
            <person name="Wiredu Boakye D."/>
            <person name="Jaroenlak P."/>
            <person name="Prachumwat A."/>
            <person name="Williams T.A."/>
            <person name="Bateman K.S."/>
            <person name="Itsathitphaisarn O."/>
            <person name="Sritunyalucksana K."/>
            <person name="Paszkiewicz K.H."/>
            <person name="Moore K.A."/>
            <person name="Stentiford G.D."/>
            <person name="Williams B.A."/>
        </authorList>
    </citation>
    <scope>NUCLEOTIDE SEQUENCE [LARGE SCALE GENOMIC DNA]</scope>
    <source>
        <strain evidence="2 3">GB1</strain>
    </source>
</reference>
<protein>
    <submittedName>
        <fullName evidence="2">TCB1</fullName>
    </submittedName>
</protein>
<dbReference type="Gene3D" id="3.30.420.10">
    <property type="entry name" value="Ribonuclease H-like superfamily/Ribonuclease H"/>
    <property type="match status" value="1"/>
</dbReference>
<sequence>MNSSKYISLIRDTVLDDMITSGVDLKTMVFMQDNASCHKSKKTSRWFADSNITLGFHPAQSPDLNPIEFVWGWLKKRVNKRQGEIINKDDLLRVIVDEASKVNPATIRKHFSALPARLKKMKKHDFDTI</sequence>
<dbReference type="InterPro" id="IPR038717">
    <property type="entry name" value="Tc1-like_DDE_dom"/>
</dbReference>
<dbReference type="Proteomes" id="UP000192639">
    <property type="component" value="Unassembled WGS sequence"/>
</dbReference>
<evidence type="ECO:0000259" key="1">
    <source>
        <dbReference type="Pfam" id="PF13358"/>
    </source>
</evidence>
<comment type="caution">
    <text evidence="2">The sequence shown here is derived from an EMBL/GenBank/DDBJ whole genome shotgun (WGS) entry which is preliminary data.</text>
</comment>
<feature type="domain" description="Tc1-like transposase DDE" evidence="1">
    <location>
        <begin position="15"/>
        <end position="89"/>
    </location>
</feature>
<dbReference type="EMBL" id="LWDP01000112">
    <property type="protein sequence ID" value="ORD93310.1"/>
    <property type="molecule type" value="Genomic_DNA"/>
</dbReference>